<sequence>MVLGEEVPWGFRHKFGSWSTLGAVASRLSSITNIYSALAYDPQTPGIGARKPVNPNRKDWSTQAGKIDQPKPEGSANPNRKDWSTQTGRIGPPKPEGSVNSASYSQSPGFPASERGFPHLSLKGCNGPIGILKVASPGDAHDSRSAFSLATNGAGRLFAKPPTCTPCTASPNRLCDKRKWSSEQRHADRTKREADDLLEAPVYTLHTD</sequence>
<feature type="region of interest" description="Disordered" evidence="1">
    <location>
        <begin position="41"/>
        <end position="112"/>
    </location>
</feature>
<comment type="caution">
    <text evidence="2">The sequence shown here is derived from an EMBL/GenBank/DDBJ whole genome shotgun (WGS) entry which is preliminary data.</text>
</comment>
<keyword evidence="3" id="KW-1185">Reference proteome</keyword>
<organism evidence="2 3">
    <name type="scientific">Venturia nashicola</name>
    <dbReference type="NCBI Taxonomy" id="86259"/>
    <lineage>
        <taxon>Eukaryota</taxon>
        <taxon>Fungi</taxon>
        <taxon>Dikarya</taxon>
        <taxon>Ascomycota</taxon>
        <taxon>Pezizomycotina</taxon>
        <taxon>Dothideomycetes</taxon>
        <taxon>Pleosporomycetidae</taxon>
        <taxon>Venturiales</taxon>
        <taxon>Venturiaceae</taxon>
        <taxon>Venturia</taxon>
    </lineage>
</organism>
<evidence type="ECO:0000313" key="2">
    <source>
        <dbReference type="EMBL" id="TID17406.1"/>
    </source>
</evidence>
<protein>
    <submittedName>
        <fullName evidence="2">Uncharacterized protein</fullName>
    </submittedName>
</protein>
<gene>
    <name evidence="2" type="ORF">E6O75_ATG08152</name>
</gene>
<feature type="compositionally biased region" description="Polar residues" evidence="1">
    <location>
        <begin position="98"/>
        <end position="108"/>
    </location>
</feature>
<dbReference type="EMBL" id="SNSC02000016">
    <property type="protein sequence ID" value="TID17406.1"/>
    <property type="molecule type" value="Genomic_DNA"/>
</dbReference>
<feature type="compositionally biased region" description="Basic and acidic residues" evidence="1">
    <location>
        <begin position="178"/>
        <end position="195"/>
    </location>
</feature>
<name>A0A4Z1NNU6_9PEZI</name>
<evidence type="ECO:0000256" key="1">
    <source>
        <dbReference type="SAM" id="MobiDB-lite"/>
    </source>
</evidence>
<proteinExistence type="predicted"/>
<accession>A0A4Z1NNU6</accession>
<evidence type="ECO:0000313" key="3">
    <source>
        <dbReference type="Proteomes" id="UP000298493"/>
    </source>
</evidence>
<feature type="region of interest" description="Disordered" evidence="1">
    <location>
        <begin position="178"/>
        <end position="208"/>
    </location>
</feature>
<dbReference type="Proteomes" id="UP000298493">
    <property type="component" value="Unassembled WGS sequence"/>
</dbReference>
<reference evidence="2 3" key="1">
    <citation type="submission" date="2019-04" db="EMBL/GenBank/DDBJ databases">
        <title>High contiguity whole genome sequence and gene annotation resource for two Venturia nashicola isolates.</title>
        <authorList>
            <person name="Prokchorchik M."/>
            <person name="Won K."/>
            <person name="Lee Y."/>
            <person name="Choi E.D."/>
            <person name="Segonzac C."/>
            <person name="Sohn K.H."/>
        </authorList>
    </citation>
    <scope>NUCLEOTIDE SEQUENCE [LARGE SCALE GENOMIC DNA]</scope>
    <source>
        <strain evidence="2 3">PRI2</strain>
    </source>
</reference>
<dbReference type="AlphaFoldDB" id="A0A4Z1NNU6"/>